<feature type="region of interest" description="Disordered" evidence="1">
    <location>
        <begin position="250"/>
        <end position="275"/>
    </location>
</feature>
<protein>
    <submittedName>
        <fullName evidence="2">Uncharacterized protein</fullName>
    </submittedName>
</protein>
<proteinExistence type="predicted"/>
<gene>
    <name evidence="2" type="ORF">XDN619_LOCUS34720</name>
</gene>
<sequence length="275" mass="31010">MFRTFGASPGEFFRFPYDLLSDGLHPNTKLAKLMWVGLHQAVNRVNNRLAETFRNKEEDPLKAGPSTSSMKGDGTSSKSSRQSSLKLKRVGQKGNLRKLPLLKKSNKTASSVFSRLEDQRKDETFDEDTDEIGGGSFGNLSWRAFDSNLNKAPSSKKAPLGTVQKSTPTTPWSWDYHHRVVRETRSKCYTQGIRKQAIAEARLSSMIREHGLRAAGQGMVDSFNQARLKWTSNAMEKINAPDKKIRLVQPDLTNLLTDDEEVEENEDEEEEDDTD</sequence>
<feature type="region of interest" description="Disordered" evidence="1">
    <location>
        <begin position="51"/>
        <end position="90"/>
    </location>
</feature>
<evidence type="ECO:0000313" key="2">
    <source>
        <dbReference type="EMBL" id="CAF2239012.1"/>
    </source>
</evidence>
<evidence type="ECO:0000313" key="3">
    <source>
        <dbReference type="Proteomes" id="UP000663887"/>
    </source>
</evidence>
<feature type="compositionally biased region" description="Basic and acidic residues" evidence="1">
    <location>
        <begin position="51"/>
        <end position="61"/>
    </location>
</feature>
<feature type="region of interest" description="Disordered" evidence="1">
    <location>
        <begin position="110"/>
        <end position="132"/>
    </location>
</feature>
<dbReference type="AlphaFoldDB" id="A0A817A9Z9"/>
<dbReference type="EMBL" id="CAJNRG010017779">
    <property type="protein sequence ID" value="CAF2239012.1"/>
    <property type="molecule type" value="Genomic_DNA"/>
</dbReference>
<feature type="compositionally biased region" description="Low complexity" evidence="1">
    <location>
        <begin position="76"/>
        <end position="85"/>
    </location>
</feature>
<name>A0A817A9Z9_9BILA</name>
<accession>A0A817A9Z9</accession>
<evidence type="ECO:0000256" key="1">
    <source>
        <dbReference type="SAM" id="MobiDB-lite"/>
    </source>
</evidence>
<dbReference type="Proteomes" id="UP000663887">
    <property type="component" value="Unassembled WGS sequence"/>
</dbReference>
<comment type="caution">
    <text evidence="2">The sequence shown here is derived from an EMBL/GenBank/DDBJ whole genome shotgun (WGS) entry which is preliminary data.</text>
</comment>
<organism evidence="2 3">
    <name type="scientific">Rotaria magnacalcarata</name>
    <dbReference type="NCBI Taxonomy" id="392030"/>
    <lineage>
        <taxon>Eukaryota</taxon>
        <taxon>Metazoa</taxon>
        <taxon>Spiralia</taxon>
        <taxon>Gnathifera</taxon>
        <taxon>Rotifera</taxon>
        <taxon>Eurotatoria</taxon>
        <taxon>Bdelloidea</taxon>
        <taxon>Philodinida</taxon>
        <taxon>Philodinidae</taxon>
        <taxon>Rotaria</taxon>
    </lineage>
</organism>
<feature type="compositionally biased region" description="Acidic residues" evidence="1">
    <location>
        <begin position="257"/>
        <end position="275"/>
    </location>
</feature>
<reference evidence="2" key="1">
    <citation type="submission" date="2021-02" db="EMBL/GenBank/DDBJ databases">
        <authorList>
            <person name="Nowell W R."/>
        </authorList>
    </citation>
    <scope>NUCLEOTIDE SEQUENCE</scope>
</reference>